<reference evidence="3 4" key="1">
    <citation type="journal article" date="2023" name="G3 (Bethesda)">
        <title>A chromosome-length genome assembly and annotation of blackberry (Rubus argutus, cv. 'Hillquist').</title>
        <authorList>
            <person name="Bruna T."/>
            <person name="Aryal R."/>
            <person name="Dudchenko O."/>
            <person name="Sargent D.J."/>
            <person name="Mead D."/>
            <person name="Buti M."/>
            <person name="Cavallini A."/>
            <person name="Hytonen T."/>
            <person name="Andres J."/>
            <person name="Pham M."/>
            <person name="Weisz D."/>
            <person name="Mascagni F."/>
            <person name="Usai G."/>
            <person name="Natali L."/>
            <person name="Bassil N."/>
            <person name="Fernandez G.E."/>
            <person name="Lomsadze A."/>
            <person name="Armour M."/>
            <person name="Olukolu B."/>
            <person name="Poorten T."/>
            <person name="Britton C."/>
            <person name="Davik J."/>
            <person name="Ashrafi H."/>
            <person name="Aiden E.L."/>
            <person name="Borodovsky M."/>
            <person name="Worthington M."/>
        </authorList>
    </citation>
    <scope>NUCLEOTIDE SEQUENCE [LARGE SCALE GENOMIC DNA]</scope>
    <source>
        <strain evidence="3">PI 553951</strain>
    </source>
</reference>
<dbReference type="InterPro" id="IPR002885">
    <property type="entry name" value="PPR_rpt"/>
</dbReference>
<dbReference type="PANTHER" id="PTHR47926">
    <property type="entry name" value="PENTATRICOPEPTIDE REPEAT-CONTAINING PROTEIN"/>
    <property type="match status" value="1"/>
</dbReference>
<name>A0AAW1VFH9_RUBAR</name>
<dbReference type="PANTHER" id="PTHR47926:SF468">
    <property type="entry name" value="PENTATRICOPEPTIDE REPEAT-CONTAINING PROTEIN"/>
    <property type="match status" value="1"/>
</dbReference>
<dbReference type="Gene3D" id="1.25.40.10">
    <property type="entry name" value="Tetratricopeptide repeat domain"/>
    <property type="match status" value="1"/>
</dbReference>
<protein>
    <recommendedName>
        <fullName evidence="5">Pentatricopeptide repeat-containing protein</fullName>
    </recommendedName>
</protein>
<dbReference type="NCBIfam" id="TIGR00756">
    <property type="entry name" value="PPR"/>
    <property type="match status" value="1"/>
</dbReference>
<comment type="caution">
    <text evidence="3">The sequence shown here is derived from an EMBL/GenBank/DDBJ whole genome shotgun (WGS) entry which is preliminary data.</text>
</comment>
<organism evidence="3 4">
    <name type="scientific">Rubus argutus</name>
    <name type="common">Southern blackberry</name>
    <dbReference type="NCBI Taxonomy" id="59490"/>
    <lineage>
        <taxon>Eukaryota</taxon>
        <taxon>Viridiplantae</taxon>
        <taxon>Streptophyta</taxon>
        <taxon>Embryophyta</taxon>
        <taxon>Tracheophyta</taxon>
        <taxon>Spermatophyta</taxon>
        <taxon>Magnoliopsida</taxon>
        <taxon>eudicotyledons</taxon>
        <taxon>Gunneridae</taxon>
        <taxon>Pentapetalae</taxon>
        <taxon>rosids</taxon>
        <taxon>fabids</taxon>
        <taxon>Rosales</taxon>
        <taxon>Rosaceae</taxon>
        <taxon>Rosoideae</taxon>
        <taxon>Rosoideae incertae sedis</taxon>
        <taxon>Rubus</taxon>
    </lineage>
</organism>
<dbReference type="EMBL" id="JBEDUW010000269">
    <property type="protein sequence ID" value="KAK9901933.1"/>
    <property type="molecule type" value="Genomic_DNA"/>
</dbReference>
<dbReference type="PROSITE" id="PS51375">
    <property type="entry name" value="PPR"/>
    <property type="match status" value="1"/>
</dbReference>
<dbReference type="Proteomes" id="UP001457282">
    <property type="component" value="Unassembled WGS sequence"/>
</dbReference>
<proteinExistence type="predicted"/>
<keyword evidence="1" id="KW-0677">Repeat</keyword>
<sequence>MPNFVIRRTILGNAAFINVCRARLFLRLITIPIPNHASLQLSFASTSKPKSSLAKDADLFSLNKRISNLIRTGRIAQNREAFDQMKQRNIVPWNSMITVYVQRRDMAKARNLFDEMPDRDVVSWNLMISGYISCRRSRYIEEESLIDTLCENEDFTGALQFFAQMQLQERSLIDTLSSVFSVCTGLVDLHLGMQVHQLVTTTFIADMP</sequence>
<dbReference type="Pfam" id="PF01535">
    <property type="entry name" value="PPR"/>
    <property type="match status" value="2"/>
</dbReference>
<dbReference type="InterPro" id="IPR046960">
    <property type="entry name" value="PPR_At4g14850-like_plant"/>
</dbReference>
<dbReference type="InterPro" id="IPR011990">
    <property type="entry name" value="TPR-like_helical_dom_sf"/>
</dbReference>
<dbReference type="GO" id="GO:0003723">
    <property type="term" value="F:RNA binding"/>
    <property type="evidence" value="ECO:0007669"/>
    <property type="project" value="InterPro"/>
</dbReference>
<accession>A0AAW1VFH9</accession>
<evidence type="ECO:0008006" key="5">
    <source>
        <dbReference type="Google" id="ProtNLM"/>
    </source>
</evidence>
<keyword evidence="4" id="KW-1185">Reference proteome</keyword>
<evidence type="ECO:0000313" key="3">
    <source>
        <dbReference type="EMBL" id="KAK9901933.1"/>
    </source>
</evidence>
<evidence type="ECO:0000256" key="1">
    <source>
        <dbReference type="ARBA" id="ARBA00022737"/>
    </source>
</evidence>
<evidence type="ECO:0000256" key="2">
    <source>
        <dbReference type="PROSITE-ProRule" id="PRU00708"/>
    </source>
</evidence>
<dbReference type="AlphaFoldDB" id="A0AAW1VFH9"/>
<gene>
    <name evidence="3" type="ORF">M0R45_001804</name>
</gene>
<dbReference type="GO" id="GO:0009451">
    <property type="term" value="P:RNA modification"/>
    <property type="evidence" value="ECO:0007669"/>
    <property type="project" value="InterPro"/>
</dbReference>
<evidence type="ECO:0000313" key="4">
    <source>
        <dbReference type="Proteomes" id="UP001457282"/>
    </source>
</evidence>
<feature type="repeat" description="PPR" evidence="2">
    <location>
        <begin position="89"/>
        <end position="123"/>
    </location>
</feature>